<dbReference type="InterPro" id="IPR025857">
    <property type="entry name" value="MacB_PCD"/>
</dbReference>
<keyword evidence="6 7" id="KW-0472">Membrane</keyword>
<evidence type="ECO:0000259" key="8">
    <source>
        <dbReference type="Pfam" id="PF02687"/>
    </source>
</evidence>
<name>A0A2P5Z298_9XANT</name>
<comment type="caution">
    <text evidence="10">The sequence shown here is derived from an EMBL/GenBank/DDBJ whole genome shotgun (WGS) entry which is preliminary data.</text>
</comment>
<evidence type="ECO:0000256" key="7">
    <source>
        <dbReference type="SAM" id="Phobius"/>
    </source>
</evidence>
<dbReference type="GeneID" id="93878772"/>
<evidence type="ECO:0000313" key="10">
    <source>
        <dbReference type="EMBL" id="PPU81667.1"/>
    </source>
</evidence>
<accession>A0A2P5Z298</accession>
<evidence type="ECO:0000256" key="3">
    <source>
        <dbReference type="ARBA" id="ARBA00022475"/>
    </source>
</evidence>
<feature type="transmembrane region" description="Helical" evidence="7">
    <location>
        <begin position="343"/>
        <end position="367"/>
    </location>
</feature>
<keyword evidence="3" id="KW-1003">Cell membrane</keyword>
<gene>
    <name evidence="10" type="ORF">XsacCFBP4641_13960</name>
</gene>
<evidence type="ECO:0000313" key="11">
    <source>
        <dbReference type="Proteomes" id="UP000247346"/>
    </source>
</evidence>
<protein>
    <submittedName>
        <fullName evidence="10">ABC transporter permease</fullName>
    </submittedName>
</protein>
<keyword evidence="2" id="KW-0813">Transport</keyword>
<organism evidence="10 11">
    <name type="scientific">Xanthomonas sacchari</name>
    <dbReference type="NCBI Taxonomy" id="56458"/>
    <lineage>
        <taxon>Bacteria</taxon>
        <taxon>Pseudomonadati</taxon>
        <taxon>Pseudomonadota</taxon>
        <taxon>Gammaproteobacteria</taxon>
        <taxon>Lysobacterales</taxon>
        <taxon>Lysobacteraceae</taxon>
        <taxon>Xanthomonas</taxon>
    </lineage>
</organism>
<evidence type="ECO:0000256" key="5">
    <source>
        <dbReference type="ARBA" id="ARBA00022989"/>
    </source>
</evidence>
<dbReference type="InterPro" id="IPR051125">
    <property type="entry name" value="ABC-4/HrtB_transporter"/>
</dbReference>
<dbReference type="OrthoDB" id="8578584at2"/>
<evidence type="ECO:0000256" key="6">
    <source>
        <dbReference type="ARBA" id="ARBA00023136"/>
    </source>
</evidence>
<evidence type="ECO:0000256" key="4">
    <source>
        <dbReference type="ARBA" id="ARBA00022692"/>
    </source>
</evidence>
<keyword evidence="5 7" id="KW-1133">Transmembrane helix</keyword>
<evidence type="ECO:0000256" key="2">
    <source>
        <dbReference type="ARBA" id="ARBA00022448"/>
    </source>
</evidence>
<dbReference type="AlphaFoldDB" id="A0A2P5Z298"/>
<feature type="transmembrane region" description="Helical" evidence="7">
    <location>
        <begin position="16"/>
        <end position="41"/>
    </location>
</feature>
<evidence type="ECO:0000259" key="9">
    <source>
        <dbReference type="Pfam" id="PF12704"/>
    </source>
</evidence>
<dbReference type="Pfam" id="PF02687">
    <property type="entry name" value="FtsX"/>
    <property type="match status" value="1"/>
</dbReference>
<dbReference type="EMBL" id="MDEK01000012">
    <property type="protein sequence ID" value="PPU81667.1"/>
    <property type="molecule type" value="Genomic_DNA"/>
</dbReference>
<keyword evidence="4 7" id="KW-0812">Transmembrane</keyword>
<feature type="transmembrane region" description="Helical" evidence="7">
    <location>
        <begin position="309"/>
        <end position="331"/>
    </location>
</feature>
<feature type="transmembrane region" description="Helical" evidence="7">
    <location>
        <begin position="245"/>
        <end position="271"/>
    </location>
</feature>
<comment type="subcellular location">
    <subcellularLocation>
        <location evidence="1">Cell membrane</location>
        <topology evidence="1">Multi-pass membrane protein</topology>
    </subcellularLocation>
</comment>
<dbReference type="Pfam" id="PF12704">
    <property type="entry name" value="MacB_PCD"/>
    <property type="match status" value="1"/>
</dbReference>
<proteinExistence type="predicted"/>
<dbReference type="Proteomes" id="UP000247346">
    <property type="component" value="Unassembled WGS sequence"/>
</dbReference>
<dbReference type="PANTHER" id="PTHR43738:SF1">
    <property type="entry name" value="HEMIN TRANSPORT SYSTEM PERMEASE PROTEIN HRTB-RELATED"/>
    <property type="match status" value="1"/>
</dbReference>
<dbReference type="InterPro" id="IPR003838">
    <property type="entry name" value="ABC3_permease_C"/>
</dbReference>
<feature type="domain" description="ABC3 transporter permease C-terminal" evidence="8">
    <location>
        <begin position="260"/>
        <end position="372"/>
    </location>
</feature>
<dbReference type="RefSeq" id="WP_010342589.1">
    <property type="nucleotide sequence ID" value="NZ_CP132343.1"/>
</dbReference>
<dbReference type="PANTHER" id="PTHR43738">
    <property type="entry name" value="ABC TRANSPORTER, MEMBRANE PROTEIN"/>
    <property type="match status" value="1"/>
</dbReference>
<reference evidence="10 11" key="1">
    <citation type="submission" date="2016-08" db="EMBL/GenBank/DDBJ databases">
        <authorList>
            <person name="Seilhamer J.J."/>
        </authorList>
    </citation>
    <scope>NUCLEOTIDE SEQUENCE [LARGE SCALE GENOMIC DNA]</scope>
    <source>
        <strain evidence="10 11">CFBP4641</strain>
    </source>
</reference>
<evidence type="ECO:0000256" key="1">
    <source>
        <dbReference type="ARBA" id="ARBA00004651"/>
    </source>
</evidence>
<sequence length="377" mass="39833">MVALARQTLRYEWRRFLPVVVSVGFASLLLLLQTALVLGIFGSASVYVSGSDADLWLGYPGTQSVDQGRAIDPDAAAPLYLDPRVAQVEPFIWFDGDWRGPGDTGAVSVYISGIDTRDGGLMFSRLLSPALRAALREPDTVVVDRAELDKLGVDIGSSARINGHRVRVIGVGRGLRALGGVNVLASLDTARALNTDTAHPDWPTYMVARLRPGADPQAVAQAIDSAVTRPRVEAWSADDFARRSILFWMFDTGAGSGVLFLGGIVLLVGVAITSQTLLGTVLGAAREYATLNALGVSMRNLRWVVLEQAAWVGALGLIGASALGAALVALARAHDVPVAFNASGWGLCVCAVMLLTVVSALAALRGLRRADPALLLR</sequence>
<feature type="domain" description="MacB-like periplasmic core" evidence="9">
    <location>
        <begin position="23"/>
        <end position="225"/>
    </location>
</feature>
<dbReference type="GO" id="GO:0005886">
    <property type="term" value="C:plasma membrane"/>
    <property type="evidence" value="ECO:0007669"/>
    <property type="project" value="UniProtKB-SubCell"/>
</dbReference>